<dbReference type="EMBL" id="CP003065">
    <property type="protein sequence ID" value="AEV70133.1"/>
    <property type="molecule type" value="Genomic_DNA"/>
</dbReference>
<reference evidence="2" key="1">
    <citation type="submission" date="2011-12" db="EMBL/GenBank/DDBJ databases">
        <title>Complete sequence of Clostridium clariflavum DSM 19732.</title>
        <authorList>
            <consortium name="US DOE Joint Genome Institute"/>
            <person name="Lucas S."/>
            <person name="Han J."/>
            <person name="Lapidus A."/>
            <person name="Cheng J.-F."/>
            <person name="Goodwin L."/>
            <person name="Pitluck S."/>
            <person name="Peters L."/>
            <person name="Teshima H."/>
            <person name="Detter J.C."/>
            <person name="Han C."/>
            <person name="Tapia R."/>
            <person name="Land M."/>
            <person name="Hauser L."/>
            <person name="Kyrpides N."/>
            <person name="Ivanova N."/>
            <person name="Pagani I."/>
            <person name="Kitzmiller T."/>
            <person name="Lynd L."/>
            <person name="Izquierdo J."/>
            <person name="Woyke T."/>
        </authorList>
    </citation>
    <scope>NUCLEOTIDE SEQUENCE [LARGE SCALE GENOMIC DNA]</scope>
    <source>
        <strain evidence="2">DSM 19732 / NBRC 101661 / EBR45</strain>
    </source>
</reference>
<dbReference type="RefSeq" id="WP_014256657.1">
    <property type="nucleotide sequence ID" value="NC_016627.1"/>
</dbReference>
<dbReference type="HOGENOM" id="CLU_044962_2_0_9"/>
<gene>
    <name evidence="1" type="ordered locus">Clocl_3674</name>
</gene>
<evidence type="ECO:0000313" key="1">
    <source>
        <dbReference type="EMBL" id="AEV70133.1"/>
    </source>
</evidence>
<accession>G8M026</accession>
<dbReference type="STRING" id="720554.Clocl_3674"/>
<dbReference type="KEGG" id="ccl:Clocl_3674"/>
<reference evidence="1 2" key="2">
    <citation type="journal article" date="2012" name="Stand. Genomic Sci.">
        <title>Complete Genome Sequence of Clostridium clariflavum DSM 19732.</title>
        <authorList>
            <person name="Izquierdo J.A."/>
            <person name="Goodwin L."/>
            <person name="Davenport K.W."/>
            <person name="Teshima H."/>
            <person name="Bruce D."/>
            <person name="Detter C."/>
            <person name="Tapia R."/>
            <person name="Han S."/>
            <person name="Land M."/>
            <person name="Hauser L."/>
            <person name="Jeffries C.D."/>
            <person name="Han J."/>
            <person name="Pitluck S."/>
            <person name="Nolan M."/>
            <person name="Chen A."/>
            <person name="Huntemann M."/>
            <person name="Mavromatis K."/>
            <person name="Mikhailova N."/>
            <person name="Liolios K."/>
            <person name="Woyke T."/>
            <person name="Lynd L.R."/>
        </authorList>
    </citation>
    <scope>NUCLEOTIDE SEQUENCE [LARGE SCALE GENOMIC DNA]</scope>
    <source>
        <strain evidence="2">DSM 19732 / NBRC 101661 / EBR45</strain>
    </source>
</reference>
<keyword evidence="2" id="KW-1185">Reference proteome</keyword>
<proteinExistence type="predicted"/>
<dbReference type="AlphaFoldDB" id="G8M026"/>
<name>G8M026_ACECE</name>
<protein>
    <submittedName>
        <fullName evidence="1">Abortive infection bacteriophage resistance protein</fullName>
    </submittedName>
</protein>
<organism evidence="1 2">
    <name type="scientific">Acetivibrio clariflavus (strain DSM 19732 / NBRC 101661 / EBR45)</name>
    <name type="common">Clostridium clariflavum</name>
    <dbReference type="NCBI Taxonomy" id="720554"/>
    <lineage>
        <taxon>Bacteria</taxon>
        <taxon>Bacillati</taxon>
        <taxon>Bacillota</taxon>
        <taxon>Clostridia</taxon>
        <taxon>Eubacteriales</taxon>
        <taxon>Oscillospiraceae</taxon>
        <taxon>Acetivibrio</taxon>
    </lineage>
</organism>
<evidence type="ECO:0000313" key="2">
    <source>
        <dbReference type="Proteomes" id="UP000005435"/>
    </source>
</evidence>
<dbReference type="OrthoDB" id="5363652at2"/>
<dbReference type="Pfam" id="PF07751">
    <property type="entry name" value="Abi_2"/>
    <property type="match status" value="1"/>
</dbReference>
<dbReference type="Proteomes" id="UP000005435">
    <property type="component" value="Chromosome"/>
</dbReference>
<sequence>MDTVKPFLSIDDQIKLLKKRKLTINDDQYEKAKEFLLNNNYYRISGYSLTLRQNDTFFESASLETLIQIYEADRRMRHIMLSVIEAVEVRIKSMIAYFHSEKYGPLGYLDINNFCCTNNGKIDLPIIENYLYIARKADNQKNAMTESELFLKHHKENKNDILPFWVYVEVLTISDASKLYTILDEELRKTIALHLGFTSNNRHKIVENLLHCITILRNICAHGGRLYNRLFTRKPWLSKKEKNLLRVENGHKVYDKLFSYILVLKSITLPQDFKLVVEHITQIKEQYPLVDFKHYGFPENWQEIL</sequence>
<dbReference type="eggNOG" id="COG4823">
    <property type="taxonomic scope" value="Bacteria"/>
</dbReference>
<dbReference type="InterPro" id="IPR011664">
    <property type="entry name" value="Abi_system_AbiD/AbiF-like"/>
</dbReference>